<reference evidence="1 2" key="1">
    <citation type="submission" date="2015-03" db="EMBL/GenBank/DDBJ databases">
        <authorList>
            <consortium name="Pathogen Informatics"/>
        </authorList>
    </citation>
    <scope>NUCLEOTIDE SEQUENCE [LARGE SCALE GENOMIC DNA]</scope>
    <source>
        <strain evidence="1 2">3476</strain>
    </source>
</reference>
<dbReference type="AlphaFoldDB" id="A0A655DB48"/>
<dbReference type="EMBL" id="CQPC01000043">
    <property type="protein sequence ID" value="CNU55988.1"/>
    <property type="molecule type" value="Genomic_DNA"/>
</dbReference>
<evidence type="ECO:0000313" key="1">
    <source>
        <dbReference type="EMBL" id="CNU55988.1"/>
    </source>
</evidence>
<sequence>MVPTTLPRVAGVASVAASGTRICATTENSPVKAVPSIIMLSD</sequence>
<gene>
    <name evidence="1" type="ORF">ERS008202_03028</name>
</gene>
<evidence type="ECO:0000313" key="2">
    <source>
        <dbReference type="Proteomes" id="UP000039541"/>
    </source>
</evidence>
<dbReference type="Proteomes" id="UP000039541">
    <property type="component" value="Unassembled WGS sequence"/>
</dbReference>
<proteinExistence type="predicted"/>
<name>A0A655DB48_SALET</name>
<protein>
    <submittedName>
        <fullName evidence="1">Uncharacterized protein</fullName>
    </submittedName>
</protein>
<organism evidence="1 2">
    <name type="scientific">Salmonella enterica subsp. enterica serovar Bovismorbificans</name>
    <dbReference type="NCBI Taxonomy" id="58097"/>
    <lineage>
        <taxon>Bacteria</taxon>
        <taxon>Pseudomonadati</taxon>
        <taxon>Pseudomonadota</taxon>
        <taxon>Gammaproteobacteria</taxon>
        <taxon>Enterobacterales</taxon>
        <taxon>Enterobacteriaceae</taxon>
        <taxon>Salmonella</taxon>
    </lineage>
</organism>
<accession>A0A655DB48</accession>